<name>W1PLL5_AMBTC</name>
<dbReference type="HOGENOM" id="CLU_018080_0_1_1"/>
<dbReference type="InterPro" id="IPR006921">
    <property type="entry name" value="Interferon-rel_develop_reg_C"/>
</dbReference>
<evidence type="ECO:0000259" key="2">
    <source>
        <dbReference type="Pfam" id="PF04836"/>
    </source>
</evidence>
<feature type="domain" description="Interferon-related developmental regulator N-terminal" evidence="3">
    <location>
        <begin position="31"/>
        <end position="324"/>
    </location>
</feature>
<sequence length="433" mass="48215">MGFILCVRAASVYRSTRKGSKLFDSDDDSLSTSSSTLSDRTLVHENDDIHDEEFQLEDYVDALYEKRPSTREKGLKGLVDAFSSDFEVVFAENKHVTLVHLFINSIKRGSSSEAALASHALGLLAITIGAGYRAHKILEEAMPHLSQALKGGCESGKRSAVLDCLAILTFVGGNDEDTEKSMELMWHLIHPKSAPQAVSSNKLPPNLVAFAISAWAFLLTTIPSWKADSKFLLVSASVMSSLLDKDDRSVRIAAGEALALIDELQRLIPDENESPEKAQYENLLYGKILNQVEDLSIEAGGKGSSKKDLNNQRSSFRDILASLETGDGPEALVKLKHGDVLKFITWTQLIQLNFLKHFLGKGFLTHMQENDLLQEIFDFTPRRDKQQSLTVREKRMFRSPNSAISKARTQLLKKKRSMAQACKLCDMLKQIRQ</sequence>
<keyword evidence="5" id="KW-1185">Reference proteome</keyword>
<dbReference type="GO" id="GO:0005737">
    <property type="term" value="C:cytoplasm"/>
    <property type="evidence" value="ECO:0007669"/>
    <property type="project" value="EnsemblPlants"/>
</dbReference>
<feature type="domain" description="Interferon-related developmental regulator C-terminal" evidence="2">
    <location>
        <begin position="370"/>
        <end position="419"/>
    </location>
</feature>
<dbReference type="SUPFAM" id="SSF48371">
    <property type="entry name" value="ARM repeat"/>
    <property type="match status" value="1"/>
</dbReference>
<evidence type="ECO:0000259" key="3">
    <source>
        <dbReference type="Pfam" id="PF05004"/>
    </source>
</evidence>
<evidence type="ECO:0008006" key="6">
    <source>
        <dbReference type="Google" id="ProtNLM"/>
    </source>
</evidence>
<dbReference type="OMA" id="QCFEAIF"/>
<dbReference type="Pfam" id="PF05004">
    <property type="entry name" value="IFRD"/>
    <property type="match status" value="1"/>
</dbReference>
<proteinExistence type="inferred from homology"/>
<evidence type="ECO:0000313" key="4">
    <source>
        <dbReference type="EMBL" id="ERN10907.1"/>
    </source>
</evidence>
<gene>
    <name evidence="4" type="ORF">AMTR_s00164p00030820</name>
</gene>
<dbReference type="Pfam" id="PF04836">
    <property type="entry name" value="IFRD_C"/>
    <property type="match status" value="1"/>
</dbReference>
<dbReference type="InterPro" id="IPR007701">
    <property type="entry name" value="Interferon-rel_develop_reg_N"/>
</dbReference>
<evidence type="ECO:0000256" key="1">
    <source>
        <dbReference type="ARBA" id="ARBA00008828"/>
    </source>
</evidence>
<dbReference type="eggNOG" id="KOG2842">
    <property type="taxonomic scope" value="Eukaryota"/>
</dbReference>
<comment type="similarity">
    <text evidence="1">Belongs to the IFRD family.</text>
</comment>
<dbReference type="InterPro" id="IPR016024">
    <property type="entry name" value="ARM-type_fold"/>
</dbReference>
<reference evidence="5" key="1">
    <citation type="journal article" date="2013" name="Science">
        <title>The Amborella genome and the evolution of flowering plants.</title>
        <authorList>
            <consortium name="Amborella Genome Project"/>
        </authorList>
    </citation>
    <scope>NUCLEOTIDE SEQUENCE [LARGE SCALE GENOMIC DNA]</scope>
</reference>
<dbReference type="GO" id="GO:0005634">
    <property type="term" value="C:nucleus"/>
    <property type="evidence" value="ECO:0007669"/>
    <property type="project" value="EnsemblPlants"/>
</dbReference>
<dbReference type="PANTHER" id="PTHR12354">
    <property type="entry name" value="INTERFERON-RELATED DEVELOPMENTAL REGULATOR"/>
    <property type="match status" value="1"/>
</dbReference>
<evidence type="ECO:0000313" key="5">
    <source>
        <dbReference type="Proteomes" id="UP000017836"/>
    </source>
</evidence>
<dbReference type="Gramene" id="ERN10907">
    <property type="protein sequence ID" value="ERN10907"/>
    <property type="gene ID" value="AMTR_s00164p00030820"/>
</dbReference>
<dbReference type="PANTHER" id="PTHR12354:SF1">
    <property type="entry name" value="INTERFERON-RELATED DEVELOPMENTAL REGULATOR 1"/>
    <property type="match status" value="1"/>
</dbReference>
<protein>
    <recommendedName>
        <fullName evidence="6">Interferon-related developmental regulator N-terminal domain-containing protein</fullName>
    </recommendedName>
</protein>
<dbReference type="GO" id="GO:0009651">
    <property type="term" value="P:response to salt stress"/>
    <property type="evidence" value="ECO:0007669"/>
    <property type="project" value="EnsemblPlants"/>
</dbReference>
<dbReference type="EMBL" id="KI392764">
    <property type="protein sequence ID" value="ERN10907.1"/>
    <property type="molecule type" value="Genomic_DNA"/>
</dbReference>
<dbReference type="InterPro" id="IPR011989">
    <property type="entry name" value="ARM-like"/>
</dbReference>
<accession>W1PLL5</accession>
<dbReference type="AlphaFoldDB" id="W1PLL5"/>
<dbReference type="STRING" id="13333.W1PLL5"/>
<organism evidence="4 5">
    <name type="scientific">Amborella trichopoda</name>
    <dbReference type="NCBI Taxonomy" id="13333"/>
    <lineage>
        <taxon>Eukaryota</taxon>
        <taxon>Viridiplantae</taxon>
        <taxon>Streptophyta</taxon>
        <taxon>Embryophyta</taxon>
        <taxon>Tracheophyta</taxon>
        <taxon>Spermatophyta</taxon>
        <taxon>Magnoliopsida</taxon>
        <taxon>Amborellales</taxon>
        <taxon>Amborellaceae</taxon>
        <taxon>Amborella</taxon>
    </lineage>
</organism>
<dbReference type="InterPro" id="IPR039777">
    <property type="entry name" value="IFRD"/>
</dbReference>
<dbReference type="Proteomes" id="UP000017836">
    <property type="component" value="Unassembled WGS sequence"/>
</dbReference>
<dbReference type="Gene3D" id="1.25.10.10">
    <property type="entry name" value="Leucine-rich Repeat Variant"/>
    <property type="match status" value="1"/>
</dbReference>